<dbReference type="InterPro" id="IPR014756">
    <property type="entry name" value="Ig_E-set"/>
</dbReference>
<keyword evidence="6" id="KW-1185">Reference proteome</keyword>
<dbReference type="RefSeq" id="WP_053999719.1">
    <property type="nucleotide sequence ID" value="NZ_JXMU01000018.1"/>
</dbReference>
<evidence type="ECO:0000313" key="6">
    <source>
        <dbReference type="Proteomes" id="UP000038011"/>
    </source>
</evidence>
<dbReference type="InterPro" id="IPR014755">
    <property type="entry name" value="Cu-Rt/internalin_Ig-like"/>
</dbReference>
<reference evidence="5 6" key="1">
    <citation type="submission" date="2015-01" db="EMBL/GenBank/DDBJ databases">
        <title>Ahrensia donghaiensis sp. nov., a novel dimethylsulphoniopropionate-cleavage bacterium isolated from seawater and emended descriptions of the genus Ahrensia and Ahrensia kielensis.</title>
        <authorList>
            <person name="Liu J."/>
        </authorList>
    </citation>
    <scope>NUCLEOTIDE SEQUENCE [LARGE SCALE GENOMIC DNA]</scope>
    <source>
        <strain evidence="5 6">LZD062</strain>
    </source>
</reference>
<evidence type="ECO:0000313" key="5">
    <source>
        <dbReference type="EMBL" id="KPB00641.1"/>
    </source>
</evidence>
<dbReference type="EMBL" id="JXMU01000018">
    <property type="protein sequence ID" value="KPB00641.1"/>
    <property type="molecule type" value="Genomic_DNA"/>
</dbReference>
<keyword evidence="1 3" id="KW-0732">Signal</keyword>
<name>A0A0N0VL75_9HYPH</name>
<sequence length="119" mass="13086">MKIKTILLGGLTVLFSTFASLAHSPMKSTSPENEAMLDAEPEMLHLNFAKPARVLKVVMTHSTADASHETRVEIPTKDAVEEMHLTPEFMGEGTYKVEWRALGEDGHVIKGDFTFDVAG</sequence>
<proteinExistence type="predicted"/>
<dbReference type="GO" id="GO:0005507">
    <property type="term" value="F:copper ion binding"/>
    <property type="evidence" value="ECO:0007669"/>
    <property type="project" value="InterPro"/>
</dbReference>
<dbReference type="InterPro" id="IPR007348">
    <property type="entry name" value="CopC_dom"/>
</dbReference>
<dbReference type="GO" id="GO:0042597">
    <property type="term" value="C:periplasmic space"/>
    <property type="evidence" value="ECO:0007669"/>
    <property type="project" value="InterPro"/>
</dbReference>
<accession>A0A0N0VL75</accession>
<dbReference type="Pfam" id="PF04234">
    <property type="entry name" value="CopC"/>
    <property type="match status" value="1"/>
</dbReference>
<dbReference type="OrthoDB" id="9796814at2"/>
<protein>
    <recommendedName>
        <fullName evidence="4">CopC domain-containing protein</fullName>
    </recommendedName>
</protein>
<keyword evidence="2" id="KW-0186">Copper</keyword>
<dbReference type="Proteomes" id="UP000038011">
    <property type="component" value="Unassembled WGS sequence"/>
</dbReference>
<dbReference type="Gene3D" id="2.60.40.1220">
    <property type="match status" value="1"/>
</dbReference>
<evidence type="ECO:0000256" key="1">
    <source>
        <dbReference type="ARBA" id="ARBA00022729"/>
    </source>
</evidence>
<dbReference type="STRING" id="1514904.SU32_12550"/>
<dbReference type="AlphaFoldDB" id="A0A0N0VL75"/>
<feature type="chain" id="PRO_5005861226" description="CopC domain-containing protein" evidence="3">
    <location>
        <begin position="23"/>
        <end position="119"/>
    </location>
</feature>
<feature type="signal peptide" evidence="3">
    <location>
        <begin position="1"/>
        <end position="22"/>
    </location>
</feature>
<feature type="domain" description="CopC" evidence="4">
    <location>
        <begin position="23"/>
        <end position="117"/>
    </location>
</feature>
<gene>
    <name evidence="5" type="ORF">SU32_12550</name>
</gene>
<dbReference type="PATRIC" id="fig|1514904.3.peg.1359"/>
<comment type="caution">
    <text evidence="5">The sequence shown here is derived from an EMBL/GenBank/DDBJ whole genome shotgun (WGS) entry which is preliminary data.</text>
</comment>
<evidence type="ECO:0000259" key="4">
    <source>
        <dbReference type="Pfam" id="PF04234"/>
    </source>
</evidence>
<evidence type="ECO:0000256" key="2">
    <source>
        <dbReference type="ARBA" id="ARBA00023008"/>
    </source>
</evidence>
<dbReference type="GO" id="GO:0046688">
    <property type="term" value="P:response to copper ion"/>
    <property type="evidence" value="ECO:0007669"/>
    <property type="project" value="InterPro"/>
</dbReference>
<evidence type="ECO:0000256" key="3">
    <source>
        <dbReference type="SAM" id="SignalP"/>
    </source>
</evidence>
<organism evidence="5 6">
    <name type="scientific">Ahrensia marina</name>
    <dbReference type="NCBI Taxonomy" id="1514904"/>
    <lineage>
        <taxon>Bacteria</taxon>
        <taxon>Pseudomonadati</taxon>
        <taxon>Pseudomonadota</taxon>
        <taxon>Alphaproteobacteria</taxon>
        <taxon>Hyphomicrobiales</taxon>
        <taxon>Ahrensiaceae</taxon>
        <taxon>Ahrensia</taxon>
    </lineage>
</organism>
<dbReference type="SUPFAM" id="SSF81296">
    <property type="entry name" value="E set domains"/>
    <property type="match status" value="1"/>
</dbReference>